<organism evidence="1 2">
    <name type="scientific">Aquicella siphonis</name>
    <dbReference type="NCBI Taxonomy" id="254247"/>
    <lineage>
        <taxon>Bacteria</taxon>
        <taxon>Pseudomonadati</taxon>
        <taxon>Pseudomonadota</taxon>
        <taxon>Gammaproteobacteria</taxon>
        <taxon>Legionellales</taxon>
        <taxon>Coxiellaceae</taxon>
        <taxon>Aquicella</taxon>
    </lineage>
</organism>
<sequence>MTRKNYFKTVNRLATLCWPDVAGIPHRLNFNPSLSYPRTWLLCAAPGLEPGNNVFFLAGEKSI</sequence>
<dbReference type="KEGG" id="asip:AQUSIP_03290"/>
<dbReference type="AlphaFoldDB" id="A0A5E4PE13"/>
<name>A0A5E4PE13_9COXI</name>
<gene>
    <name evidence="1" type="ORF">AQUSIP_03290</name>
</gene>
<dbReference type="Proteomes" id="UP000324194">
    <property type="component" value="Chromosome 1"/>
</dbReference>
<keyword evidence="2" id="KW-1185">Reference proteome</keyword>
<accession>A0A5E4PE13</accession>
<dbReference type="RefSeq" id="WP_148338005.1">
    <property type="nucleotide sequence ID" value="NZ_LR699119.1"/>
</dbReference>
<protein>
    <submittedName>
        <fullName evidence="1">Uncharacterized protein</fullName>
    </submittedName>
</protein>
<proteinExistence type="predicted"/>
<dbReference type="EMBL" id="LR699119">
    <property type="protein sequence ID" value="VVC75054.1"/>
    <property type="molecule type" value="Genomic_DNA"/>
</dbReference>
<evidence type="ECO:0000313" key="1">
    <source>
        <dbReference type="EMBL" id="VVC75054.1"/>
    </source>
</evidence>
<evidence type="ECO:0000313" key="2">
    <source>
        <dbReference type="Proteomes" id="UP000324194"/>
    </source>
</evidence>
<reference evidence="1 2" key="1">
    <citation type="submission" date="2019-08" db="EMBL/GenBank/DDBJ databases">
        <authorList>
            <person name="Guy L."/>
        </authorList>
    </citation>
    <scope>NUCLEOTIDE SEQUENCE [LARGE SCALE GENOMIC DNA]</scope>
    <source>
        <strain evidence="1 2">SGT-108</strain>
    </source>
</reference>